<evidence type="ECO:0000256" key="2">
    <source>
        <dbReference type="SAM" id="MobiDB-lite"/>
    </source>
</evidence>
<evidence type="ECO:0000313" key="5">
    <source>
        <dbReference type="EMBL" id="EGG20569.1"/>
    </source>
</evidence>
<evidence type="ECO:0000259" key="3">
    <source>
        <dbReference type="Pfam" id="PF05282"/>
    </source>
</evidence>
<evidence type="ECO:0000259" key="4">
    <source>
        <dbReference type="Pfam" id="PF20981"/>
    </source>
</evidence>
<feature type="compositionally biased region" description="Low complexity" evidence="2">
    <location>
        <begin position="385"/>
        <end position="401"/>
    </location>
</feature>
<dbReference type="InterPro" id="IPR033648">
    <property type="entry name" value="AAR2_C"/>
</dbReference>
<dbReference type="InterPro" id="IPR007946">
    <property type="entry name" value="AAR2"/>
</dbReference>
<dbReference type="CDD" id="cd13777">
    <property type="entry name" value="Aar2_N"/>
    <property type="match status" value="1"/>
</dbReference>
<dbReference type="GeneID" id="14872814"/>
<feature type="domain" description="AAR2 N-terminal" evidence="4">
    <location>
        <begin position="13"/>
        <end position="151"/>
    </location>
</feature>
<feature type="compositionally biased region" description="Low complexity" evidence="2">
    <location>
        <begin position="422"/>
        <end position="435"/>
    </location>
</feature>
<dbReference type="Gene3D" id="1.25.40.550">
    <property type="entry name" value="Aar2, C-terminal domain-like"/>
    <property type="match status" value="1"/>
</dbReference>
<dbReference type="OMA" id="VWQSGGL"/>
<evidence type="ECO:0000313" key="6">
    <source>
        <dbReference type="Proteomes" id="UP000007797"/>
    </source>
</evidence>
<keyword evidence="6" id="KW-1185">Reference proteome</keyword>
<feature type="compositionally biased region" description="Polar residues" evidence="2">
    <location>
        <begin position="410"/>
        <end position="421"/>
    </location>
</feature>
<dbReference type="PANTHER" id="PTHR12689">
    <property type="entry name" value="A1 CISTRON SPLICING FACTOR AAR2-RELATED"/>
    <property type="match status" value="1"/>
</dbReference>
<dbReference type="Pfam" id="PF20981">
    <property type="entry name" value="AAR2_1st"/>
    <property type="match status" value="1"/>
</dbReference>
<feature type="domain" description="AAR2 C-terminal" evidence="3">
    <location>
        <begin position="240"/>
        <end position="375"/>
    </location>
</feature>
<feature type="compositionally biased region" description="Acidic residues" evidence="2">
    <location>
        <begin position="204"/>
        <end position="215"/>
    </location>
</feature>
<dbReference type="Pfam" id="PF05282">
    <property type="entry name" value="AAR2"/>
    <property type="match status" value="1"/>
</dbReference>
<name>F4PRS0_CACFS</name>
<dbReference type="AlphaFoldDB" id="F4PRS0"/>
<dbReference type="OrthoDB" id="201752at2759"/>
<organism evidence="5 6">
    <name type="scientific">Cavenderia fasciculata</name>
    <name type="common">Slime mold</name>
    <name type="synonym">Dictyostelium fasciculatum</name>
    <dbReference type="NCBI Taxonomy" id="261658"/>
    <lineage>
        <taxon>Eukaryota</taxon>
        <taxon>Amoebozoa</taxon>
        <taxon>Evosea</taxon>
        <taxon>Eumycetozoa</taxon>
        <taxon>Dictyostelia</taxon>
        <taxon>Acytosteliales</taxon>
        <taxon>Cavenderiaceae</taxon>
        <taxon>Cavenderia</taxon>
    </lineage>
</organism>
<dbReference type="Proteomes" id="UP000007797">
    <property type="component" value="Unassembled WGS sequence"/>
</dbReference>
<gene>
    <name evidence="5" type="ORF">DFA_00430</name>
</gene>
<dbReference type="InterPro" id="IPR038516">
    <property type="entry name" value="AAR2_N_sf"/>
</dbReference>
<dbReference type="PANTHER" id="PTHR12689:SF4">
    <property type="entry name" value="PROTEIN AAR2 HOMOLOG"/>
    <property type="match status" value="1"/>
</dbReference>
<dbReference type="EMBL" id="GL883010">
    <property type="protein sequence ID" value="EGG20569.1"/>
    <property type="molecule type" value="Genomic_DNA"/>
</dbReference>
<dbReference type="KEGG" id="dfa:DFA_00430"/>
<comment type="similarity">
    <text evidence="1">Belongs to the AAR2 family.</text>
</comment>
<feature type="region of interest" description="Disordered" evidence="2">
    <location>
        <begin position="371"/>
        <end position="438"/>
    </location>
</feature>
<dbReference type="Gene3D" id="2.60.34.20">
    <property type="match status" value="1"/>
</dbReference>
<proteinExistence type="inferred from homology"/>
<evidence type="ECO:0000256" key="1">
    <source>
        <dbReference type="ARBA" id="ARBA00006281"/>
    </source>
</evidence>
<accession>F4PRS0</accession>
<dbReference type="RefSeq" id="XP_004358419.1">
    <property type="nucleotide sequence ID" value="XM_004358362.1"/>
</dbReference>
<dbReference type="InterPro" id="IPR038514">
    <property type="entry name" value="AAR2_C_sf"/>
</dbReference>
<sequence>MDQERARYLNEVGATLLCLNVPVGTQLIFDNKQMLAASLFKGYKMIPEGLHLFSYSAVNVEDKESISPNMNSCFIWFNKSQVIVKRWNVADEDFESSTTIQQQERDAYIQSVREHEFDQNLGAYPVDQESHLEWKQLTDTITQRLLDRILPIGGTIIGDLSESWMIESEKKNKNQTSNDRKEREILDKLERDLKDFKSKYNNEIEEDDNCDDDDNNNNNEKEIKKNNIEEVKETWGIPYYSKIPKTPKNLTPVQLSKWNMDRSQALEILLKRYYAGWEIEGLIGELQFSFVLFVYGLSYRAFVQWKSLLTLLLDCDQSVKDRPQLYTRLMVTLRHQFQVGPSDLFSSDLTSNIFLKPLLKNFIESIFTSNNNNKNDRMDQDDENNNNNNQFKKNNNNNNSILDDDEDNDIITTKISRSKQPTSTTTTSTTTTTTTNNNISIENEKEQQQLNSNLLKEILTLKRYLEFKFKWHLDLFEIPDDFDQFNPYDQENEDKPMIVITDHDF</sequence>
<dbReference type="STRING" id="1054147.F4PRS0"/>
<dbReference type="InterPro" id="IPR033647">
    <property type="entry name" value="Aar2_N"/>
</dbReference>
<protein>
    <submittedName>
        <fullName evidence="5">Uncharacterized protein</fullName>
    </submittedName>
</protein>
<dbReference type="GO" id="GO:0000244">
    <property type="term" value="P:spliceosomal tri-snRNP complex assembly"/>
    <property type="evidence" value="ECO:0007669"/>
    <property type="project" value="TreeGrafter"/>
</dbReference>
<reference evidence="6" key="1">
    <citation type="journal article" date="2011" name="Genome Res.">
        <title>Phylogeny-wide analysis of social amoeba genomes highlights ancient origins for complex intercellular communication.</title>
        <authorList>
            <person name="Heidel A.J."/>
            <person name="Lawal H.M."/>
            <person name="Felder M."/>
            <person name="Schilde C."/>
            <person name="Helps N.R."/>
            <person name="Tunggal B."/>
            <person name="Rivero F."/>
            <person name="John U."/>
            <person name="Schleicher M."/>
            <person name="Eichinger L."/>
            <person name="Platzer M."/>
            <person name="Noegel A.A."/>
            <person name="Schaap P."/>
            <person name="Gloeckner G."/>
        </authorList>
    </citation>
    <scope>NUCLEOTIDE SEQUENCE [LARGE SCALE GENOMIC DNA]</scope>
    <source>
        <strain evidence="6">SH3</strain>
    </source>
</reference>
<feature type="region of interest" description="Disordered" evidence="2">
    <location>
        <begin position="204"/>
        <end position="225"/>
    </location>
</feature>
<dbReference type="CDD" id="cd13778">
    <property type="entry name" value="Aar2_C"/>
    <property type="match status" value="1"/>
</dbReference>